<dbReference type="InterPro" id="IPR000477">
    <property type="entry name" value="RT_dom"/>
</dbReference>
<evidence type="ECO:0000259" key="1">
    <source>
        <dbReference type="PROSITE" id="PS50878"/>
    </source>
</evidence>
<dbReference type="PANTHER" id="PTHR34047:SF10">
    <property type="entry name" value="GROUP II INTRON-ASSOCIATED OPEN READING FRAME"/>
    <property type="match status" value="1"/>
</dbReference>
<reference evidence="3" key="1">
    <citation type="submission" date="2006-06" db="EMBL/GenBank/DDBJ databases">
        <title>Complete sequence of Trichodesmium erythraeum IMS101.</title>
        <authorList>
            <consortium name="US DOE Joint Genome Institute"/>
            <person name="Copeland A."/>
            <person name="Lucas S."/>
            <person name="Lapidus A."/>
            <person name="Barry K."/>
            <person name="Detter J.C."/>
            <person name="Glavina del Rio T."/>
            <person name="Hammon N."/>
            <person name="Israni S."/>
            <person name="Dalin E."/>
            <person name="Tice H."/>
            <person name="Pitluck S."/>
            <person name="Kiss H."/>
            <person name="Munk A.C."/>
            <person name="Brettin T."/>
            <person name="Bruce D."/>
            <person name="Han C."/>
            <person name="Tapia R."/>
            <person name="Gilna P."/>
            <person name="Schmutz J."/>
            <person name="Larimer F."/>
            <person name="Land M."/>
            <person name="Hauser L."/>
            <person name="Kyrpides N."/>
            <person name="Kim E."/>
            <person name="Richardson P."/>
        </authorList>
    </citation>
    <scope>NUCLEOTIDE SEQUENCE [LARGE SCALE GENOMIC DNA]</scope>
    <source>
        <strain evidence="3">IMS101</strain>
    </source>
</reference>
<dbReference type="SMART" id="SM00507">
    <property type="entry name" value="HNHc"/>
    <property type="match status" value="1"/>
</dbReference>
<name>Q112C1_TRIEI</name>
<dbReference type="InterPro" id="IPR043502">
    <property type="entry name" value="DNA/RNA_pol_sf"/>
</dbReference>
<dbReference type="GO" id="GO:0004519">
    <property type="term" value="F:endonuclease activity"/>
    <property type="evidence" value="ECO:0007669"/>
    <property type="project" value="InterPro"/>
</dbReference>
<dbReference type="InterPro" id="IPR002711">
    <property type="entry name" value="HNH"/>
</dbReference>
<dbReference type="AlphaFoldDB" id="Q112C1"/>
<dbReference type="KEGG" id="ter:Tery_2438"/>
<dbReference type="Pfam" id="PF01844">
    <property type="entry name" value="HNH"/>
    <property type="match status" value="1"/>
</dbReference>
<organism evidence="3">
    <name type="scientific">Trichodesmium erythraeum (strain IMS101)</name>
    <dbReference type="NCBI Taxonomy" id="203124"/>
    <lineage>
        <taxon>Bacteria</taxon>
        <taxon>Bacillati</taxon>
        <taxon>Cyanobacteriota</taxon>
        <taxon>Cyanophyceae</taxon>
        <taxon>Oscillatoriophycideae</taxon>
        <taxon>Oscillatoriales</taxon>
        <taxon>Microcoleaceae</taxon>
        <taxon>Trichodesmium</taxon>
    </lineage>
</organism>
<evidence type="ECO:0000313" key="2">
    <source>
        <dbReference type="EMBL" id="ABG50481.1"/>
    </source>
</evidence>
<dbReference type="EMBL" id="CP000393">
    <property type="protein sequence ID" value="ABG50481.1"/>
    <property type="molecule type" value="Genomic_DNA"/>
</dbReference>
<gene>
    <name evidence="2" type="ordered locus">Tery_1119</name>
    <name evidence="3" type="ordered locus">Tery_2438</name>
</gene>
<evidence type="ECO:0000313" key="3">
    <source>
        <dbReference type="EMBL" id="ABG51653.1"/>
    </source>
</evidence>
<dbReference type="Pfam" id="PF00078">
    <property type="entry name" value="RVT_1"/>
    <property type="match status" value="1"/>
</dbReference>
<dbReference type="Gene3D" id="1.10.30.50">
    <property type="match status" value="1"/>
</dbReference>
<dbReference type="InterPro" id="IPR013597">
    <property type="entry name" value="Mat_intron_G2"/>
</dbReference>
<dbReference type="EMBL" id="CP000393">
    <property type="protein sequence ID" value="ABG51653.1"/>
    <property type="molecule type" value="Genomic_DNA"/>
</dbReference>
<dbReference type="KEGG" id="ter:Tery_1119"/>
<proteinExistence type="predicted"/>
<dbReference type="SUPFAM" id="SSF56672">
    <property type="entry name" value="DNA/RNA polymerases"/>
    <property type="match status" value="1"/>
</dbReference>
<dbReference type="eggNOG" id="COG1403">
    <property type="taxonomic scope" value="Bacteria"/>
</dbReference>
<dbReference type="STRING" id="203124.Tery_1119"/>
<dbReference type="GO" id="GO:0003676">
    <property type="term" value="F:nucleic acid binding"/>
    <property type="evidence" value="ECO:0007669"/>
    <property type="project" value="InterPro"/>
</dbReference>
<dbReference type="HOGENOM" id="CLU_013584_15_2_3"/>
<dbReference type="GO" id="GO:0008270">
    <property type="term" value="F:zinc ion binding"/>
    <property type="evidence" value="ECO:0007669"/>
    <property type="project" value="InterPro"/>
</dbReference>
<dbReference type="InterPro" id="IPR051083">
    <property type="entry name" value="GrpII_Intron_Splice-Mob/Def"/>
</dbReference>
<protein>
    <submittedName>
        <fullName evidence="3">Group II intron, maturase-specific</fullName>
    </submittedName>
</protein>
<accession>Q112C1</accession>
<dbReference type="PANTHER" id="PTHR34047">
    <property type="entry name" value="NUCLEAR INTRON MATURASE 1, MITOCHONDRIAL-RELATED"/>
    <property type="match status" value="1"/>
</dbReference>
<feature type="domain" description="Reverse transcriptase" evidence="1">
    <location>
        <begin position="1"/>
        <end position="88"/>
    </location>
</feature>
<dbReference type="CDD" id="cd00085">
    <property type="entry name" value="HNHc"/>
    <property type="match status" value="1"/>
</dbReference>
<dbReference type="InterPro" id="IPR003615">
    <property type="entry name" value="HNH_nuc"/>
</dbReference>
<sequence length="338" mass="39590">MEKCLEEFAKTLPGRKHDNIQALSLIRYADDFVILHKDIKVLIQAKTLIQEWLNQVGLELKPEKTKIAHTLEEYEGNKPGFNFLGFTIRQWKVKTTKQGFKTLIKPSSKSIKTHYRKLADICDCHKTAPTKALIAKLNPIIRGWANYFSTVVSKEVYSKLDCLLWKRIWRWGSRRHPNKSAKWVKQKYFPRCKETRNWLLNDGEYVLNLHADVAIKRHVKVKGNKSPYDGDWTYWSSRIGKHPGIRKEVTTLLKRQKNKCAFCGLTFRSNDLMEIDHIKPRSEGGDNTVKNKQLLHRHCHDTKTALDNKTYTKPKLQDLPDEYLWVNDMLILKTGMYL</sequence>
<dbReference type="Pfam" id="PF08388">
    <property type="entry name" value="GIIM"/>
    <property type="match status" value="1"/>
</dbReference>
<dbReference type="eggNOG" id="COG3344">
    <property type="taxonomic scope" value="Bacteria"/>
</dbReference>
<dbReference type="PROSITE" id="PS50878">
    <property type="entry name" value="RT_POL"/>
    <property type="match status" value="1"/>
</dbReference>